<dbReference type="InterPro" id="IPR035899">
    <property type="entry name" value="DBL_dom_sf"/>
</dbReference>
<accession>A0A1X2I2D2</accession>
<dbReference type="STRING" id="90262.A0A1X2I2D2"/>
<dbReference type="SUPFAM" id="SSF48065">
    <property type="entry name" value="DBL homology domain (DH-domain)"/>
    <property type="match status" value="1"/>
</dbReference>
<feature type="compositionally biased region" description="Low complexity" evidence="1">
    <location>
        <begin position="917"/>
        <end position="932"/>
    </location>
</feature>
<dbReference type="InterPro" id="IPR051092">
    <property type="entry name" value="FYVE_RhoGEF_PH"/>
</dbReference>
<dbReference type="InterPro" id="IPR000219">
    <property type="entry name" value="DH_dom"/>
</dbReference>
<dbReference type="Proteomes" id="UP000193560">
    <property type="component" value="Unassembled WGS sequence"/>
</dbReference>
<proteinExistence type="predicted"/>
<dbReference type="PANTHER" id="PTHR12673">
    <property type="entry name" value="FACIOGENITAL DYSPLASIA PROTEIN"/>
    <property type="match status" value="1"/>
</dbReference>
<evidence type="ECO:0000313" key="4">
    <source>
        <dbReference type="Proteomes" id="UP000193560"/>
    </source>
</evidence>
<sequence>MLNLKDMKTKLDHHGYTHHYKLNKEKELSSETSILDEGHQSLMDPCELLLLNSKIPLCQNIDIVIPEKKRTADRLYQLQQFFAIVGTSMKQQDEATVMDRTNSVSPNPSLHHSYIIDDDLRTYRIKEFIQTETSYVESLQAALKYVVEPLTSSHNKSILNTYKCSKIFLNLSILYKVNQAFLYDLNRLTGNDFGTICSTHAAHFSCYRKYLLEQHEAQNLHTKEMKSNPLYRRFISQAKERPPFKRRRFQDILLEPVQRISRYSMMFKDILRLTPQGHPDFAGLNDACIRVREIATMADDTPTKIATMFLNLYQSVKDCPCSLINPNRSLVTFVDAVEIQRDTNKPARTVTLFLFNDKIMVATRPPNQRTYEELNTWKDDSVTPCGIPESRWHANNSSGILSADGSSSIGNGMSSNILASKKETMKFKGWIDIEQVEIFNGNQEHDDSFLLHASTPIQSTSERRDSLSSVTFEKYFRKGPRLFSITQQPHSKPISARDFSKAVEETKALTRIYNDDDQAYERQWDGINVYSSIYNVENYKRAKSKNNMTILYMEDSEDLELKELLDNLATLPWIIAVVQSDVRGFRFHICSRIALPTSHDNSNVTTTSNPTSYPQSGHHESNQPVDFERVFWNNIIICERKLRSAPIFSNIHDRVLRNEIQRKSRSRSVPRPPSLTTISKLFNHGVNLPLSPTSPRSVNTFQVTPGSSKSTPMKNTRDRTPLPPPPTSSISTSSSKPSSSSSVSQDMSWNDSVLTSCSSTQSTISSSTKKTPMLRRFASKSSNALYLSRIKADTHSNASANDLLLSQQQEYSQLQQHQSRSPSSSTKLNPNKAWNSSADLHHHSSDQPPGTTTTASIVPRTSSNTRARSYSFSALSSALQRQSSKHDVPPRPNTCSAIDNYRRRKESGMDPKAPALSQSESTSVSSAASSVQDLAVGGAGGRRPSTSSQYKSDTLSSLKSSSTRSSSLASLAMEDDLYDDTTHQDDLILRQHQQQQLYHHYQHQKQQPRQQHDQLLEVVAGAVETMGLDIHEKWRKMALQHQSLGASSVQRDHHSDDQNKELWQAAYSAMVHETFSLFTDLTSELEQIAAIVNTHRNR</sequence>
<reference evidence="3 4" key="1">
    <citation type="submission" date="2016-07" db="EMBL/GenBank/DDBJ databases">
        <title>Pervasive Adenine N6-methylation of Active Genes in Fungi.</title>
        <authorList>
            <consortium name="DOE Joint Genome Institute"/>
            <person name="Mondo S.J."/>
            <person name="Dannebaum R.O."/>
            <person name="Kuo R.C."/>
            <person name="Labutti K."/>
            <person name="Haridas S."/>
            <person name="Kuo A."/>
            <person name="Salamov A."/>
            <person name="Ahrendt S.R."/>
            <person name="Lipzen A."/>
            <person name="Sullivan W."/>
            <person name="Andreopoulos W.B."/>
            <person name="Clum A."/>
            <person name="Lindquist E."/>
            <person name="Daum C."/>
            <person name="Ramamoorthy G.K."/>
            <person name="Gryganskyi A."/>
            <person name="Culley D."/>
            <person name="Magnuson J.K."/>
            <person name="James T.Y."/>
            <person name="O'Malley M.A."/>
            <person name="Stajich J.E."/>
            <person name="Spatafora J.W."/>
            <person name="Visel A."/>
            <person name="Grigoriev I.V."/>
        </authorList>
    </citation>
    <scope>NUCLEOTIDE SEQUENCE [LARGE SCALE GENOMIC DNA]</scope>
    <source>
        <strain evidence="3 4">NRRL 1336</strain>
    </source>
</reference>
<comment type="caution">
    <text evidence="3">The sequence shown here is derived from an EMBL/GenBank/DDBJ whole genome shotgun (WGS) entry which is preliminary data.</text>
</comment>
<dbReference type="CDD" id="cd00160">
    <property type="entry name" value="RhoGEF"/>
    <property type="match status" value="1"/>
</dbReference>
<feature type="compositionally biased region" description="Polar residues" evidence="1">
    <location>
        <begin position="846"/>
        <end position="870"/>
    </location>
</feature>
<dbReference type="PROSITE" id="PS50010">
    <property type="entry name" value="DH_2"/>
    <property type="match status" value="1"/>
</dbReference>
<feature type="compositionally biased region" description="Low complexity" evidence="1">
    <location>
        <begin position="601"/>
        <end position="612"/>
    </location>
</feature>
<dbReference type="Pfam" id="PF25351">
    <property type="entry name" value="PH_BUD3_C"/>
    <property type="match status" value="1"/>
</dbReference>
<evidence type="ECO:0000256" key="1">
    <source>
        <dbReference type="SAM" id="MobiDB-lite"/>
    </source>
</evidence>
<protein>
    <recommendedName>
        <fullName evidence="2">DH domain-containing protein</fullName>
    </recommendedName>
</protein>
<name>A0A1X2I2D2_9FUNG</name>
<dbReference type="Gene3D" id="1.20.900.10">
    <property type="entry name" value="Dbl homology (DH) domain"/>
    <property type="match status" value="1"/>
</dbReference>
<evidence type="ECO:0000313" key="3">
    <source>
        <dbReference type="EMBL" id="ORZ07891.1"/>
    </source>
</evidence>
<dbReference type="PANTHER" id="PTHR12673:SF270">
    <property type="entry name" value="FYVE-TYPE DOMAIN-CONTAINING PROTEIN"/>
    <property type="match status" value="1"/>
</dbReference>
<feature type="domain" description="DH" evidence="2">
    <location>
        <begin position="120"/>
        <end position="301"/>
    </location>
</feature>
<dbReference type="Gene3D" id="2.30.29.30">
    <property type="entry name" value="Pleckstrin-homology domain (PH domain)/Phosphotyrosine-binding domain (PTB)"/>
    <property type="match status" value="1"/>
</dbReference>
<gene>
    <name evidence="3" type="ORF">BCR42DRAFT_455830</name>
</gene>
<evidence type="ECO:0000259" key="2">
    <source>
        <dbReference type="PROSITE" id="PS50010"/>
    </source>
</evidence>
<feature type="compositionally biased region" description="Polar residues" evidence="1">
    <location>
        <begin position="690"/>
        <end position="714"/>
    </location>
</feature>
<feature type="compositionally biased region" description="Low complexity" evidence="1">
    <location>
        <begin position="810"/>
        <end position="819"/>
    </location>
</feature>
<dbReference type="InterPro" id="IPR011993">
    <property type="entry name" value="PH-like_dom_sf"/>
</dbReference>
<feature type="region of interest" description="Disordered" evidence="1">
    <location>
        <begin position="686"/>
        <end position="747"/>
    </location>
</feature>
<feature type="compositionally biased region" description="Low complexity" evidence="1">
    <location>
        <begin position="728"/>
        <end position="744"/>
    </location>
</feature>
<feature type="compositionally biased region" description="Low complexity" evidence="1">
    <location>
        <begin position="951"/>
        <end position="965"/>
    </location>
</feature>
<dbReference type="GO" id="GO:0005085">
    <property type="term" value="F:guanyl-nucleotide exchange factor activity"/>
    <property type="evidence" value="ECO:0007669"/>
    <property type="project" value="InterPro"/>
</dbReference>
<organism evidence="3 4">
    <name type="scientific">Absidia repens</name>
    <dbReference type="NCBI Taxonomy" id="90262"/>
    <lineage>
        <taxon>Eukaryota</taxon>
        <taxon>Fungi</taxon>
        <taxon>Fungi incertae sedis</taxon>
        <taxon>Mucoromycota</taxon>
        <taxon>Mucoromycotina</taxon>
        <taxon>Mucoromycetes</taxon>
        <taxon>Mucorales</taxon>
        <taxon>Cunninghamellaceae</taxon>
        <taxon>Absidia</taxon>
    </lineage>
</organism>
<feature type="region of interest" description="Disordered" evidence="1">
    <location>
        <begin position="599"/>
        <end position="621"/>
    </location>
</feature>
<feature type="compositionally biased region" description="Low complexity" evidence="1">
    <location>
        <begin position="871"/>
        <end position="882"/>
    </location>
</feature>
<dbReference type="EMBL" id="MCGE01000033">
    <property type="protein sequence ID" value="ORZ07891.1"/>
    <property type="molecule type" value="Genomic_DNA"/>
</dbReference>
<dbReference type="SMART" id="SM00325">
    <property type="entry name" value="RhoGEF"/>
    <property type="match status" value="1"/>
</dbReference>
<feature type="compositionally biased region" description="Polar residues" evidence="1">
    <location>
        <begin position="820"/>
        <end position="838"/>
    </location>
</feature>
<dbReference type="InterPro" id="IPR057454">
    <property type="entry name" value="Bud3_C"/>
</dbReference>
<keyword evidence="4" id="KW-1185">Reference proteome</keyword>
<dbReference type="OrthoDB" id="660555at2759"/>
<dbReference type="Pfam" id="PF00621">
    <property type="entry name" value="RhoGEF"/>
    <property type="match status" value="1"/>
</dbReference>
<dbReference type="AlphaFoldDB" id="A0A1X2I2D2"/>
<feature type="region of interest" description="Disordered" evidence="1">
    <location>
        <begin position="810"/>
        <end position="965"/>
    </location>
</feature>
<dbReference type="GO" id="GO:0005737">
    <property type="term" value="C:cytoplasm"/>
    <property type="evidence" value="ECO:0007669"/>
    <property type="project" value="TreeGrafter"/>
</dbReference>